<protein>
    <recommendedName>
        <fullName evidence="9">UDP-galactose transporter homolog 1</fullName>
    </recommendedName>
</protein>
<sequence>MARRKQAAPLQREPSDFSQGPPESPSHGWKQPNGNALSSASTTSNGTIKAPTPSNTQAQPGLTQLLICVAGIYASFLSWGVLQERITTTTYGPPSAPERFTYSIFLNTIQSTFAALVGYIYLHLTTPNPTPSIFPTRSILPPLLLVAITSSLASPFGYASLSHIDYITFILAKSCKLLPVMFLHLTIFRKSYPLYKYLVVALVTAGVAVFTLYHPSSSSKKSATNNSIWGLSLLAINLLFDGLTNSTQDHIFTTHRSYTGPQMMVAQNILSTLLTTSYLLLSPLLPTTTPLTPTSTSEFTAALTFIQRNPAVLPAILSFAACGAIGQIFIYYTLSKFSSLVLVTVTVTRKMLTMMLSVVWFGHRLSGMQWVGVGLVFGGVGAEGWIQRREKMVKEREKKREKGF</sequence>
<evidence type="ECO:0000256" key="4">
    <source>
        <dbReference type="ARBA" id="ARBA00022597"/>
    </source>
</evidence>
<evidence type="ECO:0000256" key="11">
    <source>
        <dbReference type="SAM" id="Phobius"/>
    </source>
</evidence>
<organism evidence="12 13">
    <name type="scientific">Cladonia borealis</name>
    <dbReference type="NCBI Taxonomy" id="184061"/>
    <lineage>
        <taxon>Eukaryota</taxon>
        <taxon>Fungi</taxon>
        <taxon>Dikarya</taxon>
        <taxon>Ascomycota</taxon>
        <taxon>Pezizomycotina</taxon>
        <taxon>Lecanoromycetes</taxon>
        <taxon>OSLEUM clade</taxon>
        <taxon>Lecanoromycetidae</taxon>
        <taxon>Lecanorales</taxon>
        <taxon>Lecanorineae</taxon>
        <taxon>Cladoniaceae</taxon>
        <taxon>Cladonia</taxon>
    </lineage>
</organism>
<keyword evidence="4" id="KW-0762">Sugar transport</keyword>
<feature type="transmembrane region" description="Helical" evidence="11">
    <location>
        <begin position="102"/>
        <end position="122"/>
    </location>
</feature>
<feature type="transmembrane region" description="Helical" evidence="11">
    <location>
        <begin position="367"/>
        <end position="386"/>
    </location>
</feature>
<evidence type="ECO:0000256" key="2">
    <source>
        <dbReference type="ARBA" id="ARBA00010694"/>
    </source>
</evidence>
<dbReference type="GO" id="GO:0005460">
    <property type="term" value="F:UDP-glucose transmembrane transporter activity"/>
    <property type="evidence" value="ECO:0007669"/>
    <property type="project" value="TreeGrafter"/>
</dbReference>
<dbReference type="GO" id="GO:0005459">
    <property type="term" value="F:UDP-galactose transmembrane transporter activity"/>
    <property type="evidence" value="ECO:0007669"/>
    <property type="project" value="TreeGrafter"/>
</dbReference>
<feature type="transmembrane region" description="Helical" evidence="11">
    <location>
        <begin position="167"/>
        <end position="187"/>
    </location>
</feature>
<feature type="transmembrane region" description="Helical" evidence="11">
    <location>
        <begin position="311"/>
        <end position="332"/>
    </location>
</feature>
<dbReference type="Pfam" id="PF08449">
    <property type="entry name" value="UAA"/>
    <property type="match status" value="1"/>
</dbReference>
<keyword evidence="8 11" id="KW-0472">Membrane</keyword>
<feature type="transmembrane region" description="Helical" evidence="11">
    <location>
        <begin position="265"/>
        <end position="285"/>
    </location>
</feature>
<dbReference type="PANTHER" id="PTHR10778">
    <property type="entry name" value="SOLUTE CARRIER FAMILY 35 MEMBER B"/>
    <property type="match status" value="1"/>
</dbReference>
<dbReference type="EMBL" id="JAFEKC020000017">
    <property type="protein sequence ID" value="KAK0510153.1"/>
    <property type="molecule type" value="Genomic_DNA"/>
</dbReference>
<keyword evidence="6" id="KW-0256">Endoplasmic reticulum</keyword>
<proteinExistence type="inferred from homology"/>
<evidence type="ECO:0000256" key="5">
    <source>
        <dbReference type="ARBA" id="ARBA00022692"/>
    </source>
</evidence>
<evidence type="ECO:0000256" key="1">
    <source>
        <dbReference type="ARBA" id="ARBA00004477"/>
    </source>
</evidence>
<dbReference type="SUPFAM" id="SSF103481">
    <property type="entry name" value="Multidrug resistance efflux transporter EmrE"/>
    <property type="match status" value="1"/>
</dbReference>
<accession>A0AA39QVY0</accession>
<dbReference type="InterPro" id="IPR013657">
    <property type="entry name" value="SCL35B1-4/HUT1"/>
</dbReference>
<feature type="compositionally biased region" description="Polar residues" evidence="10">
    <location>
        <begin position="32"/>
        <end position="56"/>
    </location>
</feature>
<evidence type="ECO:0000313" key="12">
    <source>
        <dbReference type="EMBL" id="KAK0510153.1"/>
    </source>
</evidence>
<feature type="region of interest" description="Disordered" evidence="10">
    <location>
        <begin position="1"/>
        <end position="56"/>
    </location>
</feature>
<evidence type="ECO:0000256" key="3">
    <source>
        <dbReference type="ARBA" id="ARBA00022448"/>
    </source>
</evidence>
<evidence type="ECO:0000256" key="7">
    <source>
        <dbReference type="ARBA" id="ARBA00022989"/>
    </source>
</evidence>
<feature type="transmembrane region" description="Helical" evidence="11">
    <location>
        <begin position="143"/>
        <end position="161"/>
    </location>
</feature>
<keyword evidence="13" id="KW-1185">Reference proteome</keyword>
<name>A0AA39QVY0_9LECA</name>
<dbReference type="PANTHER" id="PTHR10778:SF10">
    <property type="entry name" value="SOLUTE CARRIER FAMILY 35 MEMBER B1"/>
    <property type="match status" value="1"/>
</dbReference>
<feature type="transmembrane region" description="Helical" evidence="11">
    <location>
        <begin position="62"/>
        <end position="82"/>
    </location>
</feature>
<dbReference type="GO" id="GO:0000139">
    <property type="term" value="C:Golgi membrane"/>
    <property type="evidence" value="ECO:0007669"/>
    <property type="project" value="TreeGrafter"/>
</dbReference>
<dbReference type="Proteomes" id="UP001166286">
    <property type="component" value="Unassembled WGS sequence"/>
</dbReference>
<gene>
    <name evidence="12" type="ORF">JMJ35_007547</name>
</gene>
<dbReference type="InterPro" id="IPR037185">
    <property type="entry name" value="EmrE-like"/>
</dbReference>
<keyword evidence="7 11" id="KW-1133">Transmembrane helix</keyword>
<feature type="transmembrane region" description="Helical" evidence="11">
    <location>
        <begin position="339"/>
        <end position="361"/>
    </location>
</feature>
<feature type="transmembrane region" description="Helical" evidence="11">
    <location>
        <begin position="194"/>
        <end position="214"/>
    </location>
</feature>
<reference evidence="12" key="1">
    <citation type="submission" date="2023-03" db="EMBL/GenBank/DDBJ databases">
        <title>Complete genome of Cladonia borealis.</title>
        <authorList>
            <person name="Park H."/>
        </authorList>
    </citation>
    <scope>NUCLEOTIDE SEQUENCE</scope>
    <source>
        <strain evidence="12">ANT050790</strain>
    </source>
</reference>
<dbReference type="GO" id="GO:0005789">
    <property type="term" value="C:endoplasmic reticulum membrane"/>
    <property type="evidence" value="ECO:0007669"/>
    <property type="project" value="UniProtKB-SubCell"/>
</dbReference>
<evidence type="ECO:0000256" key="9">
    <source>
        <dbReference type="ARBA" id="ARBA00041103"/>
    </source>
</evidence>
<dbReference type="AlphaFoldDB" id="A0AA39QVY0"/>
<evidence type="ECO:0000256" key="6">
    <source>
        <dbReference type="ARBA" id="ARBA00022824"/>
    </source>
</evidence>
<keyword evidence="3" id="KW-0813">Transport</keyword>
<keyword evidence="5 11" id="KW-0812">Transmembrane</keyword>
<evidence type="ECO:0000256" key="10">
    <source>
        <dbReference type="SAM" id="MobiDB-lite"/>
    </source>
</evidence>
<evidence type="ECO:0000256" key="8">
    <source>
        <dbReference type="ARBA" id="ARBA00023136"/>
    </source>
</evidence>
<comment type="subcellular location">
    <subcellularLocation>
        <location evidence="1">Endoplasmic reticulum membrane</location>
        <topology evidence="1">Multi-pass membrane protein</topology>
    </subcellularLocation>
</comment>
<comment type="caution">
    <text evidence="12">The sequence shown here is derived from an EMBL/GenBank/DDBJ whole genome shotgun (WGS) entry which is preliminary data.</text>
</comment>
<evidence type="ECO:0000313" key="13">
    <source>
        <dbReference type="Proteomes" id="UP001166286"/>
    </source>
</evidence>
<comment type="similarity">
    <text evidence="2">Belongs to the nucleotide-sugar transporter family. SLC35B subfamily.</text>
</comment>